<dbReference type="EMBL" id="CP017962">
    <property type="protein sequence ID" value="APC48859.1"/>
    <property type="molecule type" value="Genomic_DNA"/>
</dbReference>
<evidence type="ECO:0000256" key="2">
    <source>
        <dbReference type="ARBA" id="ARBA00023002"/>
    </source>
</evidence>
<dbReference type="SUPFAM" id="SSF51735">
    <property type="entry name" value="NAD(P)-binding Rossmann-fold domains"/>
    <property type="match status" value="1"/>
</dbReference>
<reference evidence="3 4" key="1">
    <citation type="submission" date="2016-11" db="EMBL/GenBank/DDBJ databases">
        <title>Complete genome sequencing of Virgibacillus halodenitrificans PDB-F2.</title>
        <authorList>
            <person name="Sun Z."/>
            <person name="Zhou Y."/>
            <person name="Li H."/>
        </authorList>
    </citation>
    <scope>NUCLEOTIDE SEQUENCE [LARGE SCALE GENOMIC DNA]</scope>
    <source>
        <strain evidence="3 4">PDB-F2</strain>
    </source>
</reference>
<dbReference type="InterPro" id="IPR002347">
    <property type="entry name" value="SDR_fam"/>
</dbReference>
<keyword evidence="2" id="KW-0560">Oxidoreductase</keyword>
<gene>
    <name evidence="3" type="ORF">BME96_11925</name>
</gene>
<dbReference type="Gene3D" id="3.40.50.720">
    <property type="entry name" value="NAD(P)-binding Rossmann-like Domain"/>
    <property type="match status" value="1"/>
</dbReference>
<dbReference type="Proteomes" id="UP000182945">
    <property type="component" value="Chromosome"/>
</dbReference>
<sequence length="65" mass="6954">MGRLTGKVALVTGAGTGLGRAIAISFAKAGATVILNGRREEKLREVAKEIGGRLLHYTSRFDERI</sequence>
<dbReference type="PANTHER" id="PTHR44196">
    <property type="entry name" value="DEHYDROGENASE/REDUCTASE SDR FAMILY MEMBER 7B"/>
    <property type="match status" value="1"/>
</dbReference>
<protein>
    <recommendedName>
        <fullName evidence="5">SDR family NAD(P)-dependent oxidoreductase</fullName>
    </recommendedName>
</protein>
<dbReference type="KEGG" id="vhl:BME96_11925"/>
<accession>A0AAC9J1B2</accession>
<evidence type="ECO:0000256" key="1">
    <source>
        <dbReference type="ARBA" id="ARBA00006484"/>
    </source>
</evidence>
<organism evidence="3 4">
    <name type="scientific">Virgibacillus halodenitrificans</name>
    <name type="common">Bacillus halodenitrificans</name>
    <dbReference type="NCBI Taxonomy" id="1482"/>
    <lineage>
        <taxon>Bacteria</taxon>
        <taxon>Bacillati</taxon>
        <taxon>Bacillota</taxon>
        <taxon>Bacilli</taxon>
        <taxon>Bacillales</taxon>
        <taxon>Bacillaceae</taxon>
        <taxon>Virgibacillus</taxon>
    </lineage>
</organism>
<dbReference type="GO" id="GO:0016020">
    <property type="term" value="C:membrane"/>
    <property type="evidence" value="ECO:0007669"/>
    <property type="project" value="TreeGrafter"/>
</dbReference>
<proteinExistence type="inferred from homology"/>
<comment type="similarity">
    <text evidence="1">Belongs to the short-chain dehydrogenases/reductases (SDR) family.</text>
</comment>
<name>A0AAC9J1B2_VIRHA</name>
<dbReference type="AlphaFoldDB" id="A0AAC9J1B2"/>
<dbReference type="GO" id="GO:0016491">
    <property type="term" value="F:oxidoreductase activity"/>
    <property type="evidence" value="ECO:0007669"/>
    <property type="project" value="UniProtKB-KW"/>
</dbReference>
<dbReference type="InterPro" id="IPR036291">
    <property type="entry name" value="NAD(P)-bd_dom_sf"/>
</dbReference>
<evidence type="ECO:0008006" key="5">
    <source>
        <dbReference type="Google" id="ProtNLM"/>
    </source>
</evidence>
<evidence type="ECO:0000313" key="3">
    <source>
        <dbReference type="EMBL" id="APC48859.1"/>
    </source>
</evidence>
<dbReference type="PANTHER" id="PTHR44196:SF1">
    <property type="entry name" value="DEHYDROGENASE_REDUCTASE SDR FAMILY MEMBER 7B"/>
    <property type="match status" value="1"/>
</dbReference>
<evidence type="ECO:0000313" key="4">
    <source>
        <dbReference type="Proteomes" id="UP000182945"/>
    </source>
</evidence>
<dbReference type="Pfam" id="PF00106">
    <property type="entry name" value="adh_short"/>
    <property type="match status" value="1"/>
</dbReference>